<evidence type="ECO:0000256" key="4">
    <source>
        <dbReference type="SAM" id="MobiDB-lite"/>
    </source>
</evidence>
<accession>D1VV05</accession>
<reference evidence="5 6" key="1">
    <citation type="submission" date="2009-12" db="EMBL/GenBank/DDBJ databases">
        <title>Genome Sequence of Peptoniphilus lacrimalis 315-B.</title>
        <authorList>
            <person name="Durkin A.S."/>
            <person name="Madupu R."/>
            <person name="Torralba M."/>
            <person name="Methe B."/>
            <person name="Sutton G."/>
            <person name="Strausberg R.L."/>
            <person name="Nelson K.E."/>
        </authorList>
    </citation>
    <scope>NUCLEOTIDE SEQUENCE [LARGE SCALE GENOMIC DNA]</scope>
    <source>
        <strain evidence="5 6">315-B</strain>
    </source>
</reference>
<sequence>MNYFENLLEMQKNMMEEQRKAYENLAKNFNFNFNGMDFFKNFNDFNFYQNPEDFFKEYLRMQDYFSKYYKEAFNKFPGFDKAMETYKANLNILDKIFKAYGDLFTNGDLSKAGDNLIDLYRIFNDQLVELSKNNVEKYLPINFFEIMANFPVDTFINPFINSTKKSMEFYQKALDKEPKFMTDQIEKFYKSILDKLDEVPSVGISQEEKKRNRQLFENYLSLSLKIFDFNLYLSKASRQAAIDAQNSYFDRLEEERGLENFSDFYKFYIDNLCDAYKNLVDSPIYKKKAKAILDLVNNNKEMFDNYIEEGLGAFPIVTQNKLKEYLDKLEDMTSILMDIQNEKSDSKKGIHITKSQLSKDKKSHGASEGKEDQD</sequence>
<feature type="region of interest" description="Disordered" evidence="4">
    <location>
        <begin position="343"/>
        <end position="374"/>
    </location>
</feature>
<comment type="caution">
    <text evidence="5">The sequence shown here is derived from an EMBL/GenBank/DDBJ whole genome shotgun (WGS) entry which is preliminary data.</text>
</comment>
<organism evidence="5 6">
    <name type="scientific">Peptoniphilus lacrimalis 315-B</name>
    <dbReference type="NCBI Taxonomy" id="596330"/>
    <lineage>
        <taxon>Bacteria</taxon>
        <taxon>Bacillati</taxon>
        <taxon>Bacillota</taxon>
        <taxon>Tissierellia</taxon>
        <taxon>Tissierellales</taxon>
        <taxon>Peptoniphilaceae</taxon>
        <taxon>Peptoniphilus</taxon>
    </lineage>
</organism>
<dbReference type="InterPro" id="IPR010123">
    <property type="entry name" value="PHA_synth_III_E"/>
</dbReference>
<proteinExistence type="predicted"/>
<gene>
    <name evidence="5" type="ORF">HMPREF0628_0006</name>
</gene>
<evidence type="ECO:0000256" key="2">
    <source>
        <dbReference type="ARBA" id="ARBA00019066"/>
    </source>
</evidence>
<evidence type="ECO:0000256" key="3">
    <source>
        <dbReference type="ARBA" id="ARBA00022752"/>
    </source>
</evidence>
<feature type="compositionally biased region" description="Basic and acidic residues" evidence="4">
    <location>
        <begin position="357"/>
        <end position="374"/>
    </location>
</feature>
<dbReference type="AlphaFoldDB" id="D1VV05"/>
<dbReference type="UniPathway" id="UPA00917"/>
<evidence type="ECO:0000256" key="1">
    <source>
        <dbReference type="ARBA" id="ARBA00004683"/>
    </source>
</evidence>
<comment type="pathway">
    <text evidence="1">Biopolymer metabolism; poly-(R)-3-hydroxybutanoate biosynthesis.</text>
</comment>
<evidence type="ECO:0000313" key="6">
    <source>
        <dbReference type="Proteomes" id="UP000005711"/>
    </source>
</evidence>
<dbReference type="EMBL" id="ADDO01000061">
    <property type="protein sequence ID" value="EFA89623.1"/>
    <property type="molecule type" value="Genomic_DNA"/>
</dbReference>
<keyword evidence="3" id="KW-0583">PHB biosynthesis</keyword>
<dbReference type="GO" id="GO:0042619">
    <property type="term" value="P:poly-hydroxybutyrate biosynthetic process"/>
    <property type="evidence" value="ECO:0007669"/>
    <property type="project" value="UniProtKB-KW"/>
</dbReference>
<name>D1VV05_9FIRM</name>
<dbReference type="Proteomes" id="UP000005711">
    <property type="component" value="Unassembled WGS sequence"/>
</dbReference>
<evidence type="ECO:0000313" key="5">
    <source>
        <dbReference type="EMBL" id="EFA89623.1"/>
    </source>
</evidence>
<protein>
    <recommendedName>
        <fullName evidence="2">Poly(3-hydroxyalkanoate) polymerase subunit PhaE</fullName>
    </recommendedName>
</protein>
<keyword evidence="6" id="KW-1185">Reference proteome</keyword>
<dbReference type="Pfam" id="PF09712">
    <property type="entry name" value="PHA_synth_III_E"/>
    <property type="match status" value="1"/>
</dbReference>
<dbReference type="RefSeq" id="WP_004825784.1">
    <property type="nucleotide sequence ID" value="NZ_ADDO01000061.1"/>
</dbReference>